<organism evidence="2 3">
    <name type="scientific">Cercophora samala</name>
    <dbReference type="NCBI Taxonomy" id="330535"/>
    <lineage>
        <taxon>Eukaryota</taxon>
        <taxon>Fungi</taxon>
        <taxon>Dikarya</taxon>
        <taxon>Ascomycota</taxon>
        <taxon>Pezizomycotina</taxon>
        <taxon>Sordariomycetes</taxon>
        <taxon>Sordariomycetidae</taxon>
        <taxon>Sordariales</taxon>
        <taxon>Lasiosphaeriaceae</taxon>
        <taxon>Cercophora</taxon>
    </lineage>
</organism>
<dbReference type="EMBL" id="JAULSY010000011">
    <property type="protein sequence ID" value="KAK0672687.1"/>
    <property type="molecule type" value="Genomic_DNA"/>
</dbReference>
<evidence type="ECO:0000313" key="2">
    <source>
        <dbReference type="EMBL" id="KAK0672687.1"/>
    </source>
</evidence>
<accession>A0AA40DGH4</accession>
<dbReference type="AlphaFoldDB" id="A0AA40DGH4"/>
<dbReference type="Proteomes" id="UP001174997">
    <property type="component" value="Unassembled WGS sequence"/>
</dbReference>
<sequence>MSISPFRIRSLNLFSSPGVGMENNGNNSCPDRGSLSDHSSTQSSVHDSAPNSDRDSDHGSDHNPGTPSDCGWVGFCVPRQCRLCTYPIEPNEWMVATDFHGEVSSVFTNNEHSVEDVPRLKEEFRPCPPACAHDQSYLKGCVPGYHAGCFNYAGNPRYDLLSVTAFSFEPMPSYSIEREKRMAQLLATKIGSLWCRLPRELCLLISEFVVREYTIATLQGLYTVRHKLYDDLDPSQSIWVRYIDIGGYKYVCELSNRRCGRHSQMLHDPETAPHPIILYVLEDHLGVRDLLFQSTENSRMNLLSEHHEPGSWWRTIPSPHKLHVEYDGVKLRRIENVPTFSSNLHNMTLSVPLPLDEVAALKLHCRPLAPLEPEAPLESLQMVPFRVNGPGITGYSFCWSEGLYYLHTHYQGEDNLALYKDFDILTEDPLWMHLPVAPDEYIDSIWFRRAAYTSEIALWIVTNKGNDVIAGPTDATPIEPGTVLFDKFPNATIEWSRLIGPLSNGQPVQTYFNLSNRGLKVFATLQPNIANTPGPEPPSWLRSAYSYRPGSSFAYVAHMANVAEIIACRKKATCLPRKLGTTDSYFDWWGAHSPIIGLTLVYTDGTRILLGQWRMDSEILSFDIQDATTLHMAFRQAGIKRNYPYLSEIRLSAPSTPTDPAAAWRWLKIDLCQPDYLQWWTIKGLHSGSHMAYGDQTTYDD</sequence>
<feature type="compositionally biased region" description="Polar residues" evidence="1">
    <location>
        <begin position="36"/>
        <end position="51"/>
    </location>
</feature>
<keyword evidence="3" id="KW-1185">Reference proteome</keyword>
<feature type="compositionally biased region" description="Basic and acidic residues" evidence="1">
    <location>
        <begin position="52"/>
        <end position="61"/>
    </location>
</feature>
<name>A0AA40DGH4_9PEZI</name>
<evidence type="ECO:0000313" key="3">
    <source>
        <dbReference type="Proteomes" id="UP001174997"/>
    </source>
</evidence>
<protein>
    <submittedName>
        <fullName evidence="2">Uncharacterized protein</fullName>
    </submittedName>
</protein>
<proteinExistence type="predicted"/>
<comment type="caution">
    <text evidence="2">The sequence shown here is derived from an EMBL/GenBank/DDBJ whole genome shotgun (WGS) entry which is preliminary data.</text>
</comment>
<gene>
    <name evidence="2" type="ORF">QBC41DRAFT_313154</name>
</gene>
<reference evidence="2" key="1">
    <citation type="submission" date="2023-06" db="EMBL/GenBank/DDBJ databases">
        <title>Genome-scale phylogeny and comparative genomics of the fungal order Sordariales.</title>
        <authorList>
            <consortium name="Lawrence Berkeley National Laboratory"/>
            <person name="Hensen N."/>
            <person name="Bonometti L."/>
            <person name="Westerberg I."/>
            <person name="Brannstrom I.O."/>
            <person name="Guillou S."/>
            <person name="Cros-Aarteil S."/>
            <person name="Calhoun S."/>
            <person name="Haridas S."/>
            <person name="Kuo A."/>
            <person name="Mondo S."/>
            <person name="Pangilinan J."/>
            <person name="Riley R."/>
            <person name="Labutti K."/>
            <person name="Andreopoulos B."/>
            <person name="Lipzen A."/>
            <person name="Chen C."/>
            <person name="Yanf M."/>
            <person name="Daum C."/>
            <person name="Ng V."/>
            <person name="Clum A."/>
            <person name="Steindorff A."/>
            <person name="Ohm R."/>
            <person name="Martin F."/>
            <person name="Silar P."/>
            <person name="Natvig D."/>
            <person name="Lalanne C."/>
            <person name="Gautier V."/>
            <person name="Ament-Velasquez S.L."/>
            <person name="Kruys A."/>
            <person name="Hutchinson M.I."/>
            <person name="Powell A.J."/>
            <person name="Barry K."/>
            <person name="Miller A.N."/>
            <person name="Grigoriev I.V."/>
            <person name="Debuchy R."/>
            <person name="Gladieux P."/>
            <person name="Thoren M.H."/>
            <person name="Johannesson H."/>
        </authorList>
    </citation>
    <scope>NUCLEOTIDE SEQUENCE</scope>
    <source>
        <strain evidence="2">CBS 307.81</strain>
    </source>
</reference>
<evidence type="ECO:0000256" key="1">
    <source>
        <dbReference type="SAM" id="MobiDB-lite"/>
    </source>
</evidence>
<feature type="region of interest" description="Disordered" evidence="1">
    <location>
        <begin position="15"/>
        <end position="65"/>
    </location>
</feature>